<evidence type="ECO:0000313" key="3">
    <source>
        <dbReference type="EMBL" id="GCC43177.1"/>
    </source>
</evidence>
<keyword evidence="2" id="KW-0378">Hydrolase</keyword>
<dbReference type="OrthoDB" id="4694525at2759"/>
<sequence length="38" mass="4145">MVGLHELLGHGSGKLFVQDKNGKFNFESNLVNPETGET</sequence>
<evidence type="ECO:0000256" key="1">
    <source>
        <dbReference type="ARBA" id="ARBA00022723"/>
    </source>
</evidence>
<reference evidence="3 4" key="1">
    <citation type="journal article" date="2018" name="Nat. Ecol. Evol.">
        <title>Shark genomes provide insights into elasmobranch evolution and the origin of vertebrates.</title>
        <authorList>
            <person name="Hara Y"/>
            <person name="Yamaguchi K"/>
            <person name="Onimaru K"/>
            <person name="Kadota M"/>
            <person name="Koyanagi M"/>
            <person name="Keeley SD"/>
            <person name="Tatsumi K"/>
            <person name="Tanaka K"/>
            <person name="Motone F"/>
            <person name="Kageyama Y"/>
            <person name="Nozu R"/>
            <person name="Adachi N"/>
            <person name="Nishimura O"/>
            <person name="Nakagawa R"/>
            <person name="Tanegashima C"/>
            <person name="Kiyatake I"/>
            <person name="Matsumoto R"/>
            <person name="Murakumo K"/>
            <person name="Nishida K"/>
            <person name="Terakita A"/>
            <person name="Kuratani S"/>
            <person name="Sato K"/>
            <person name="Hyodo S Kuraku.S."/>
        </authorList>
    </citation>
    <scope>NUCLEOTIDE SEQUENCE [LARGE SCALE GENOMIC DNA]</scope>
</reference>
<organism evidence="3 4">
    <name type="scientific">Chiloscyllium punctatum</name>
    <name type="common">Brownbanded bambooshark</name>
    <name type="synonym">Hemiscyllium punctatum</name>
    <dbReference type="NCBI Taxonomy" id="137246"/>
    <lineage>
        <taxon>Eukaryota</taxon>
        <taxon>Metazoa</taxon>
        <taxon>Chordata</taxon>
        <taxon>Craniata</taxon>
        <taxon>Vertebrata</taxon>
        <taxon>Chondrichthyes</taxon>
        <taxon>Elasmobranchii</taxon>
        <taxon>Galeomorphii</taxon>
        <taxon>Galeoidea</taxon>
        <taxon>Orectolobiformes</taxon>
        <taxon>Hemiscylliidae</taxon>
        <taxon>Chiloscyllium</taxon>
    </lineage>
</organism>
<name>A0A401TKM3_CHIPU</name>
<dbReference type="Pfam" id="PF03571">
    <property type="entry name" value="Peptidase_M49"/>
    <property type="match status" value="1"/>
</dbReference>
<dbReference type="EMBL" id="BEZZ01090724">
    <property type="protein sequence ID" value="GCC43177.1"/>
    <property type="molecule type" value="Genomic_DNA"/>
</dbReference>
<keyword evidence="1" id="KW-0479">Metal-binding</keyword>
<dbReference type="Proteomes" id="UP000287033">
    <property type="component" value="Unassembled WGS sequence"/>
</dbReference>
<evidence type="ECO:0000256" key="2">
    <source>
        <dbReference type="ARBA" id="ARBA00022801"/>
    </source>
</evidence>
<comment type="caution">
    <text evidence="3">The sequence shown here is derived from an EMBL/GenBank/DDBJ whole genome shotgun (WGS) entry which is preliminary data.</text>
</comment>
<dbReference type="STRING" id="137246.A0A401TKM3"/>
<proteinExistence type="predicted"/>
<keyword evidence="4" id="KW-1185">Reference proteome</keyword>
<dbReference type="GO" id="GO:0016787">
    <property type="term" value="F:hydrolase activity"/>
    <property type="evidence" value="ECO:0007669"/>
    <property type="project" value="UniProtKB-KW"/>
</dbReference>
<feature type="non-terminal residue" evidence="3">
    <location>
        <position position="38"/>
    </location>
</feature>
<dbReference type="InterPro" id="IPR039461">
    <property type="entry name" value="Peptidase_M49"/>
</dbReference>
<gene>
    <name evidence="3" type="ORF">chiPu_0026930</name>
</gene>
<protein>
    <submittedName>
        <fullName evidence="3">Uncharacterized protein</fullName>
    </submittedName>
</protein>
<dbReference type="GO" id="GO:0046872">
    <property type="term" value="F:metal ion binding"/>
    <property type="evidence" value="ECO:0007669"/>
    <property type="project" value="UniProtKB-KW"/>
</dbReference>
<accession>A0A401TKM3</accession>
<dbReference type="AlphaFoldDB" id="A0A401TKM3"/>
<evidence type="ECO:0000313" key="4">
    <source>
        <dbReference type="Proteomes" id="UP000287033"/>
    </source>
</evidence>